<reference evidence="3 4" key="2">
    <citation type="submission" date="2016-06" db="EMBL/GenBank/DDBJ databases">
        <title>Pedobacter psychrophilus sp. nov., isolated from Antarctic fragmentary rock.</title>
        <authorList>
            <person name="Svec P."/>
        </authorList>
    </citation>
    <scope>NUCLEOTIDE SEQUENCE [LARGE SCALE GENOMIC DNA]</scope>
    <source>
        <strain evidence="3 4">CCM 8644</strain>
    </source>
</reference>
<comment type="caution">
    <text evidence="3">The sequence shown here is derived from an EMBL/GenBank/DDBJ whole genome shotgun (WGS) entry which is preliminary data.</text>
</comment>
<evidence type="ECO:0000313" key="4">
    <source>
        <dbReference type="Proteomes" id="UP000078459"/>
    </source>
</evidence>
<dbReference type="PROSITE" id="PS51352">
    <property type="entry name" value="THIOREDOXIN_2"/>
    <property type="match status" value="1"/>
</dbReference>
<keyword evidence="4" id="KW-1185">Reference proteome</keyword>
<name>A0A179DIB0_9SPHI</name>
<dbReference type="InterPro" id="IPR000866">
    <property type="entry name" value="AhpC/TSA"/>
</dbReference>
<dbReference type="Proteomes" id="UP000078459">
    <property type="component" value="Unassembled WGS sequence"/>
</dbReference>
<dbReference type="EMBL" id="LWHJ01000022">
    <property type="protein sequence ID" value="OAQ40751.1"/>
    <property type="molecule type" value="Genomic_DNA"/>
</dbReference>
<accession>A0A179DIB0</accession>
<protein>
    <submittedName>
        <fullName evidence="3">Redoxin</fullName>
    </submittedName>
</protein>
<dbReference type="Gene3D" id="3.40.30.10">
    <property type="entry name" value="Glutaredoxin"/>
    <property type="match status" value="1"/>
</dbReference>
<dbReference type="PANTHER" id="PTHR42852">
    <property type="entry name" value="THIOL:DISULFIDE INTERCHANGE PROTEIN DSBE"/>
    <property type="match status" value="1"/>
</dbReference>
<dbReference type="RefSeq" id="WP_068821982.1">
    <property type="nucleotide sequence ID" value="NZ_LWHJ01000022.1"/>
</dbReference>
<evidence type="ECO:0000259" key="2">
    <source>
        <dbReference type="PROSITE" id="PS51352"/>
    </source>
</evidence>
<dbReference type="InterPro" id="IPR017937">
    <property type="entry name" value="Thioredoxin_CS"/>
</dbReference>
<dbReference type="OrthoDB" id="9815205at2"/>
<dbReference type="SUPFAM" id="SSF52833">
    <property type="entry name" value="Thioredoxin-like"/>
    <property type="match status" value="1"/>
</dbReference>
<dbReference type="Pfam" id="PF00578">
    <property type="entry name" value="AhpC-TSA"/>
    <property type="match status" value="1"/>
</dbReference>
<dbReference type="CDD" id="cd02966">
    <property type="entry name" value="TlpA_like_family"/>
    <property type="match status" value="1"/>
</dbReference>
<dbReference type="GO" id="GO:0016491">
    <property type="term" value="F:oxidoreductase activity"/>
    <property type="evidence" value="ECO:0007669"/>
    <property type="project" value="InterPro"/>
</dbReference>
<dbReference type="PANTHER" id="PTHR42852:SF13">
    <property type="entry name" value="PROTEIN DIPZ"/>
    <property type="match status" value="1"/>
</dbReference>
<reference evidence="3 4" key="1">
    <citation type="submission" date="2016-04" db="EMBL/GenBank/DDBJ databases">
        <authorList>
            <person name="Evans L.H."/>
            <person name="Alamgir A."/>
            <person name="Owens N."/>
            <person name="Weber N.D."/>
            <person name="Virtaneva K."/>
            <person name="Barbian K."/>
            <person name="Babar A."/>
            <person name="Rosenke K."/>
        </authorList>
    </citation>
    <scope>NUCLEOTIDE SEQUENCE [LARGE SCALE GENOMIC DNA]</scope>
    <source>
        <strain evidence="3 4">CCM 8644</strain>
    </source>
</reference>
<evidence type="ECO:0000256" key="1">
    <source>
        <dbReference type="ARBA" id="ARBA00023284"/>
    </source>
</evidence>
<dbReference type="AlphaFoldDB" id="A0A179DIB0"/>
<dbReference type="GO" id="GO:0016209">
    <property type="term" value="F:antioxidant activity"/>
    <property type="evidence" value="ECO:0007669"/>
    <property type="project" value="InterPro"/>
</dbReference>
<dbReference type="InterPro" id="IPR036249">
    <property type="entry name" value="Thioredoxin-like_sf"/>
</dbReference>
<proteinExistence type="predicted"/>
<dbReference type="PROSITE" id="PS00194">
    <property type="entry name" value="THIOREDOXIN_1"/>
    <property type="match status" value="1"/>
</dbReference>
<dbReference type="STRING" id="1826909.A5893_07380"/>
<organism evidence="3 4">
    <name type="scientific">Pedobacter psychrophilus</name>
    <dbReference type="NCBI Taxonomy" id="1826909"/>
    <lineage>
        <taxon>Bacteria</taxon>
        <taxon>Pseudomonadati</taxon>
        <taxon>Bacteroidota</taxon>
        <taxon>Sphingobacteriia</taxon>
        <taxon>Sphingobacteriales</taxon>
        <taxon>Sphingobacteriaceae</taxon>
        <taxon>Pedobacter</taxon>
    </lineage>
</organism>
<gene>
    <name evidence="3" type="ORF">A5893_07380</name>
</gene>
<feature type="domain" description="Thioredoxin" evidence="2">
    <location>
        <begin position="4"/>
        <end position="160"/>
    </location>
</feature>
<dbReference type="InterPro" id="IPR050553">
    <property type="entry name" value="Thioredoxin_ResA/DsbE_sf"/>
</dbReference>
<evidence type="ECO:0000313" key="3">
    <source>
        <dbReference type="EMBL" id="OAQ40751.1"/>
    </source>
</evidence>
<dbReference type="InterPro" id="IPR013766">
    <property type="entry name" value="Thioredoxin_domain"/>
</dbReference>
<keyword evidence="1" id="KW-0676">Redox-active center</keyword>
<sequence>MKIKYIILFLFTFTISKSLSAQVKLLSIDQLEERIGQGKDTIYVINFWATWCAPCVKEIPNFEKLGVTYRNQPLKVILISVDFKSKLDKAVIPFVKRNNLKSEVYVINEESEQLYIDKISKDWTGSLPATLIVNKQKGTRKFYEQEFTYLQLEKVYLENK</sequence>